<feature type="region of interest" description="Disordered" evidence="1">
    <location>
        <begin position="180"/>
        <end position="319"/>
    </location>
</feature>
<gene>
    <name evidence="2" type="ORF">N7541_005582</name>
</gene>
<feature type="compositionally biased region" description="Acidic residues" evidence="1">
    <location>
        <begin position="81"/>
        <end position="105"/>
    </location>
</feature>
<feature type="region of interest" description="Disordered" evidence="1">
    <location>
        <begin position="1"/>
        <end position="145"/>
    </location>
</feature>
<dbReference type="Proteomes" id="UP001148299">
    <property type="component" value="Unassembled WGS sequence"/>
</dbReference>
<comment type="caution">
    <text evidence="2">The sequence shown here is derived from an EMBL/GenBank/DDBJ whole genome shotgun (WGS) entry which is preliminary data.</text>
</comment>
<feature type="compositionally biased region" description="Polar residues" evidence="1">
    <location>
        <begin position="13"/>
        <end position="27"/>
    </location>
</feature>
<dbReference type="AlphaFoldDB" id="A0A9W9RBS7"/>
<accession>A0A9W9RBS7</accession>
<reference evidence="2" key="1">
    <citation type="submission" date="2022-12" db="EMBL/GenBank/DDBJ databases">
        <authorList>
            <person name="Petersen C."/>
        </authorList>
    </citation>
    <scope>NUCLEOTIDE SEQUENCE</scope>
    <source>
        <strain evidence="2">IBT 35675</strain>
    </source>
</reference>
<proteinExistence type="predicted"/>
<dbReference type="EMBL" id="JAPZBR010000004">
    <property type="protein sequence ID" value="KAJ5354538.1"/>
    <property type="molecule type" value="Genomic_DNA"/>
</dbReference>
<feature type="compositionally biased region" description="Polar residues" evidence="1">
    <location>
        <begin position="244"/>
        <end position="257"/>
    </location>
</feature>
<feature type="compositionally biased region" description="Polar residues" evidence="1">
    <location>
        <begin position="305"/>
        <end position="315"/>
    </location>
</feature>
<sequence>MPPRRIRKLGGSTDESVNWLNNPTQGARSLPDPKKRRVTNETAEYDLPVSPEQLQRQAQNERNLRSRRRTARREPSPDISTSEEEEEEEEDPSDAESESDIELPDANDAPTPTVVIRNVRQEEVNPDDGQQVLEDENEADPLPGPIELFTTEDEDTAIDDAVNGDGNQVDDLASATEVQINTGSPGLGYDAGSDARPHTGSLEKDEDVTINDLATGTETHYRNESPGADALDPEFEADSDNESSAEPQTSADSTSKPHSAGEMQIPESSVQTRLEHPQPIHKPSNTSQSSQIHSSQPSRIAESLGPTTQPASNGGHTRPSHEIFTWLASIIDESGFKSTWDVLRETRRTSKQKADPPMRERFAHIRRMNTRMQSLFEELTQSNTPTTAMRDLRREQCTLIANNIFNELQCIIFQEARDEPSKGGALVNQVEAHVIPWLIELVYFGFQAWKTWNEKGKVNWLRRHFRISLDLLWGSSYKIASYSDVTYGERNVPTPLRGLMSAVKAIKDALNNGRLRELGGIRSKPPYQHFELTEVTDNISLEPWSRDEKDALRKAFESAVVNGFKGENPLCTTYMNITNKNTGDYVYIDIKCGLPYGDTLSDRLFRQVKEQAVKLGLVEE</sequence>
<feature type="compositionally biased region" description="Low complexity" evidence="1">
    <location>
        <begin position="284"/>
        <end position="298"/>
    </location>
</feature>
<reference evidence="2" key="2">
    <citation type="journal article" date="2023" name="IMA Fungus">
        <title>Comparative genomic study of the Penicillium genus elucidates a diverse pangenome and 15 lateral gene transfer events.</title>
        <authorList>
            <person name="Petersen C."/>
            <person name="Sorensen T."/>
            <person name="Nielsen M.R."/>
            <person name="Sondergaard T.E."/>
            <person name="Sorensen J.L."/>
            <person name="Fitzpatrick D.A."/>
            <person name="Frisvad J.C."/>
            <person name="Nielsen K.L."/>
        </authorList>
    </citation>
    <scope>NUCLEOTIDE SEQUENCE</scope>
    <source>
        <strain evidence="2">IBT 35675</strain>
    </source>
</reference>
<evidence type="ECO:0000313" key="2">
    <source>
        <dbReference type="EMBL" id="KAJ5354538.1"/>
    </source>
</evidence>
<name>A0A9W9RBS7_PENBR</name>
<feature type="compositionally biased region" description="Polar residues" evidence="1">
    <location>
        <begin position="52"/>
        <end position="61"/>
    </location>
</feature>
<feature type="compositionally biased region" description="Basic and acidic residues" evidence="1">
    <location>
        <begin position="193"/>
        <end position="203"/>
    </location>
</feature>
<organism evidence="2 3">
    <name type="scientific">Penicillium brevicompactum</name>
    <dbReference type="NCBI Taxonomy" id="5074"/>
    <lineage>
        <taxon>Eukaryota</taxon>
        <taxon>Fungi</taxon>
        <taxon>Dikarya</taxon>
        <taxon>Ascomycota</taxon>
        <taxon>Pezizomycotina</taxon>
        <taxon>Eurotiomycetes</taxon>
        <taxon>Eurotiomycetidae</taxon>
        <taxon>Eurotiales</taxon>
        <taxon>Aspergillaceae</taxon>
        <taxon>Penicillium</taxon>
    </lineage>
</organism>
<feature type="compositionally biased region" description="Acidic residues" evidence="1">
    <location>
        <begin position="231"/>
        <end position="243"/>
    </location>
</feature>
<evidence type="ECO:0000313" key="3">
    <source>
        <dbReference type="Proteomes" id="UP001148299"/>
    </source>
</evidence>
<evidence type="ECO:0000256" key="1">
    <source>
        <dbReference type="SAM" id="MobiDB-lite"/>
    </source>
</evidence>
<keyword evidence="3" id="KW-1185">Reference proteome</keyword>
<protein>
    <submittedName>
        <fullName evidence="2">Uncharacterized protein</fullName>
    </submittedName>
</protein>